<evidence type="ECO:0000256" key="2">
    <source>
        <dbReference type="SAM" id="Phobius"/>
    </source>
</evidence>
<feature type="transmembrane region" description="Helical" evidence="2">
    <location>
        <begin position="23"/>
        <end position="44"/>
    </location>
</feature>
<feature type="non-terminal residue" evidence="3">
    <location>
        <position position="1"/>
    </location>
</feature>
<reference evidence="4" key="1">
    <citation type="submission" date="2022-10" db="EMBL/GenBank/DDBJ databases">
        <title>Genome assembly of Pristionchus species.</title>
        <authorList>
            <person name="Yoshida K."/>
            <person name="Sommer R.J."/>
        </authorList>
    </citation>
    <scope>NUCLEOTIDE SEQUENCE [LARGE SCALE GENOMIC DNA]</scope>
    <source>
        <strain evidence="4">RS5460</strain>
    </source>
</reference>
<evidence type="ECO:0000313" key="4">
    <source>
        <dbReference type="Proteomes" id="UP001328107"/>
    </source>
</evidence>
<comment type="caution">
    <text evidence="3">The sequence shown here is derived from an EMBL/GenBank/DDBJ whole genome shotgun (WGS) entry which is preliminary data.</text>
</comment>
<protein>
    <submittedName>
        <fullName evidence="3">Uncharacterized protein</fullName>
    </submittedName>
</protein>
<accession>A0AAN5I228</accession>
<keyword evidence="4" id="KW-1185">Reference proteome</keyword>
<name>A0AAN5I228_9BILA</name>
<keyword evidence="2" id="KW-0812">Transmembrane</keyword>
<dbReference type="AlphaFoldDB" id="A0AAN5I228"/>
<feature type="region of interest" description="Disordered" evidence="1">
    <location>
        <begin position="128"/>
        <end position="147"/>
    </location>
</feature>
<evidence type="ECO:0000256" key="1">
    <source>
        <dbReference type="SAM" id="MobiDB-lite"/>
    </source>
</evidence>
<dbReference type="Proteomes" id="UP001328107">
    <property type="component" value="Unassembled WGS sequence"/>
</dbReference>
<organism evidence="3 4">
    <name type="scientific">Pristionchus mayeri</name>
    <dbReference type="NCBI Taxonomy" id="1317129"/>
    <lineage>
        <taxon>Eukaryota</taxon>
        <taxon>Metazoa</taxon>
        <taxon>Ecdysozoa</taxon>
        <taxon>Nematoda</taxon>
        <taxon>Chromadorea</taxon>
        <taxon>Rhabditida</taxon>
        <taxon>Rhabditina</taxon>
        <taxon>Diplogasteromorpha</taxon>
        <taxon>Diplogasteroidea</taxon>
        <taxon>Neodiplogasteridae</taxon>
        <taxon>Pristionchus</taxon>
    </lineage>
</organism>
<sequence length="147" mass="16592">DLRGGQGKEGKGLRLLPSFSPSFFVLLLKGLSMSSSLLCLLFLLGSASSLLEDAPLSPSDSQLPEDLRQKIVETCNFPSEKMTPDQYDLCTRLVALYRLQLLNEDREMGVQKRKASFIRFGKRSSSLEEEMDTPQKRKASFIRFGRR</sequence>
<proteinExistence type="predicted"/>
<gene>
    <name evidence="3" type="ORF">PMAYCL1PPCAC_18466</name>
</gene>
<keyword evidence="2" id="KW-0472">Membrane</keyword>
<dbReference type="EMBL" id="BTRK01000004">
    <property type="protein sequence ID" value="GMR48271.1"/>
    <property type="molecule type" value="Genomic_DNA"/>
</dbReference>
<feature type="compositionally biased region" description="Basic residues" evidence="1">
    <location>
        <begin position="136"/>
        <end position="147"/>
    </location>
</feature>
<keyword evidence="2" id="KW-1133">Transmembrane helix</keyword>
<evidence type="ECO:0000313" key="3">
    <source>
        <dbReference type="EMBL" id="GMR48271.1"/>
    </source>
</evidence>